<dbReference type="Pfam" id="PF07715">
    <property type="entry name" value="Plug"/>
    <property type="match status" value="1"/>
</dbReference>
<dbReference type="NCBIfam" id="TIGR01782">
    <property type="entry name" value="TonB-Xanth-Caul"/>
    <property type="match status" value="1"/>
</dbReference>
<evidence type="ECO:0000256" key="1">
    <source>
        <dbReference type="ARBA" id="ARBA00004442"/>
    </source>
</evidence>
<dbReference type="Gene3D" id="2.40.170.20">
    <property type="entry name" value="TonB-dependent receptor, beta-barrel domain"/>
    <property type="match status" value="1"/>
</dbReference>
<feature type="chain" id="PRO_5026795315" evidence="4">
    <location>
        <begin position="30"/>
        <end position="1001"/>
    </location>
</feature>
<feature type="signal peptide" evidence="4">
    <location>
        <begin position="1"/>
        <end position="29"/>
    </location>
</feature>
<evidence type="ECO:0000256" key="4">
    <source>
        <dbReference type="SAM" id="SignalP"/>
    </source>
</evidence>
<dbReference type="EMBL" id="CP053021">
    <property type="protein sequence ID" value="QJR03064.1"/>
    <property type="molecule type" value="Genomic_DNA"/>
</dbReference>
<gene>
    <name evidence="6" type="ORF">HH800_13315</name>
</gene>
<comment type="subcellular location">
    <subcellularLocation>
        <location evidence="1">Cell outer membrane</location>
    </subcellularLocation>
</comment>
<evidence type="ECO:0000313" key="6">
    <source>
        <dbReference type="EMBL" id="QJR03064.1"/>
    </source>
</evidence>
<dbReference type="Proteomes" id="UP000502611">
    <property type="component" value="Chromosome"/>
</dbReference>
<organism evidence="6 7">
    <name type="scientific">Sphingobium yanoikuyae</name>
    <name type="common">Sphingomonas yanoikuyae</name>
    <dbReference type="NCBI Taxonomy" id="13690"/>
    <lineage>
        <taxon>Bacteria</taxon>
        <taxon>Pseudomonadati</taxon>
        <taxon>Pseudomonadota</taxon>
        <taxon>Alphaproteobacteria</taxon>
        <taxon>Sphingomonadales</taxon>
        <taxon>Sphingomonadaceae</taxon>
        <taxon>Sphingobium</taxon>
    </lineage>
</organism>
<keyword evidence="6" id="KW-0675">Receptor</keyword>
<dbReference type="GO" id="GO:0009279">
    <property type="term" value="C:cell outer membrane"/>
    <property type="evidence" value="ECO:0007669"/>
    <property type="project" value="UniProtKB-SubCell"/>
</dbReference>
<dbReference type="InterPro" id="IPR010104">
    <property type="entry name" value="TonB_rcpt_bac"/>
</dbReference>
<evidence type="ECO:0000256" key="3">
    <source>
        <dbReference type="ARBA" id="ARBA00023237"/>
    </source>
</evidence>
<evidence type="ECO:0000256" key="2">
    <source>
        <dbReference type="ARBA" id="ARBA00023136"/>
    </source>
</evidence>
<dbReference type="PANTHER" id="PTHR40980">
    <property type="entry name" value="PLUG DOMAIN-CONTAINING PROTEIN"/>
    <property type="match status" value="1"/>
</dbReference>
<proteinExistence type="predicted"/>
<keyword evidence="2" id="KW-0472">Membrane</keyword>
<evidence type="ECO:0000313" key="7">
    <source>
        <dbReference type="Proteomes" id="UP000502611"/>
    </source>
</evidence>
<dbReference type="InterPro" id="IPR012910">
    <property type="entry name" value="Plug_dom"/>
</dbReference>
<sequence length="1001" mass="108693">MKSMIFLTRALLLGSAPISAFVLAGAAQAQEVAPEATTGDIVVTGVRAAQEKGIDLKRRSAEIVDAIVAEDIGKLPDVTIADSLQRVPGVQISRTAGEGGRVVIRGAPQVLGTLNGERFINAETIVNSEANFTDIPASLVNGVVVYKSQNASLTDGGVGGVVDLQTIRGLTLKDGLTANIRGELGFGSMVGGVDKKIDGLIGYKPTDDIGMSLGFSYGKSRLASSFQSVELDLVDEYSTWFTPNSVDLNGDGDLADDFLIPNGWNTYVNSRETNRERFGLAYNFNARLNDQLELVADVLYNSMDEKAFGQQLFVNGNFGGRSSLPAYSQATGLPSVLSSVDISDLTEYRHNLVTSFNGLTNGLRAGVQSNLRKTEAINTNLQLRFKNDDGFSGSVRWVYGHGTRDSRDMTVAQQTSSAQIAQTEGGEAVNINPGSIPETLSYPFSIGMGKNALYYNIGDELASLASDPAAWYVHSSWLERTKTKSTQNILRGDGKWENEDDTLSLSFGARYSNRDMDVVREDYFSPSGFGNGVLTKYGEAGYAIGKFIGGTGSALTYDPLPVYGLDSSTLTSYVKNVSDFGPVGGLNVTLPLINAKALTDPEAFRDMLYGEGQYIVAPDRTYGVKEKQLSAYMQVNFKGDLSDTIAMSGNVGVRVVNTKLNVRQNIVQSGLLNPDIIVGVDPNHSAYVDLGDRNTKTSRTKALPSINFNVDVGSKLRLKAAYYETQALQPLENLGRSEITFYNTEQIGEDFQRVSSVQRLGNPELDPWFARSGSIAAEWYPNGNTILSLGAFKTQIESYTYQNQSSIMVPDSDGVIRNGATLLTIAQGKGASYYGVEFGYQQSFTFLPSFLKYLGTSITYTFSPSQAGRDAATGEKLILADGSDAPFNDTAKHQVNAVLWYQDSKFQARIAANYLSKLYQGTYGHWSFTPTTGTAGVANWQRPTLYLDFGASYDVNENLQIFVNGSNLTEEAPVNYAFNKAFKHTYNQFERVITAGFRAKF</sequence>
<dbReference type="Gene3D" id="2.170.130.10">
    <property type="entry name" value="TonB-dependent receptor, plug domain"/>
    <property type="match status" value="1"/>
</dbReference>
<reference evidence="6 7" key="1">
    <citation type="submission" date="2020-04" db="EMBL/GenBank/DDBJ databases">
        <title>The Whole Genome Analysis of High salt-tolerant Sphingobium yanoikuyae YC-XJ2 with Aryl organophosphorus flame retardants (aryl-OPFRs)-degrading capacity and characteristics of Related phosphotriesterase.</title>
        <authorList>
            <person name="Li X."/>
        </authorList>
    </citation>
    <scope>NUCLEOTIDE SEQUENCE [LARGE SCALE GENOMIC DNA]</scope>
    <source>
        <strain evidence="6 7">YC-XJ2</strain>
    </source>
</reference>
<keyword evidence="3" id="KW-0998">Cell outer membrane</keyword>
<protein>
    <submittedName>
        <fullName evidence="6">TonB-dependent receptor</fullName>
    </submittedName>
</protein>
<dbReference type="RefSeq" id="WP_169861364.1">
    <property type="nucleotide sequence ID" value="NZ_CP053021.1"/>
</dbReference>
<dbReference type="InterPro" id="IPR036942">
    <property type="entry name" value="Beta-barrel_TonB_sf"/>
</dbReference>
<feature type="domain" description="TonB-dependent receptor plug" evidence="5">
    <location>
        <begin position="58"/>
        <end position="161"/>
    </location>
</feature>
<dbReference type="AlphaFoldDB" id="A0A6M4G922"/>
<dbReference type="SUPFAM" id="SSF56935">
    <property type="entry name" value="Porins"/>
    <property type="match status" value="1"/>
</dbReference>
<dbReference type="InterPro" id="IPR037066">
    <property type="entry name" value="Plug_dom_sf"/>
</dbReference>
<name>A0A6M4G922_SPHYA</name>
<dbReference type="PANTHER" id="PTHR40980:SF3">
    <property type="entry name" value="TONB-DEPENDENT RECEPTOR-LIKE BETA-BARREL DOMAIN-CONTAINING PROTEIN"/>
    <property type="match status" value="1"/>
</dbReference>
<evidence type="ECO:0000259" key="5">
    <source>
        <dbReference type="Pfam" id="PF07715"/>
    </source>
</evidence>
<keyword evidence="4" id="KW-0732">Signal</keyword>
<accession>A0A6M4G922</accession>